<evidence type="ECO:0008006" key="4">
    <source>
        <dbReference type="Google" id="ProtNLM"/>
    </source>
</evidence>
<feature type="transmembrane region" description="Helical" evidence="1">
    <location>
        <begin position="12"/>
        <end position="31"/>
    </location>
</feature>
<dbReference type="EMBL" id="JACHIP010000001">
    <property type="protein sequence ID" value="MBB5056116.1"/>
    <property type="molecule type" value="Genomic_DNA"/>
</dbReference>
<comment type="caution">
    <text evidence="2">The sequence shown here is derived from an EMBL/GenBank/DDBJ whole genome shotgun (WGS) entry which is preliminary data.</text>
</comment>
<reference evidence="2 3" key="1">
    <citation type="submission" date="2020-08" db="EMBL/GenBank/DDBJ databases">
        <title>Genomic Encyclopedia of Type Strains, Phase IV (KMG-V): Genome sequencing to study the core and pangenomes of soil and plant-associated prokaryotes.</title>
        <authorList>
            <person name="Whitman W."/>
        </authorList>
    </citation>
    <scope>NUCLEOTIDE SEQUENCE [LARGE SCALE GENOMIC DNA]</scope>
    <source>
        <strain evidence="2 3">M8UP14</strain>
    </source>
</reference>
<keyword evidence="1" id="KW-0472">Membrane</keyword>
<organism evidence="2 3">
    <name type="scientific">Granulicella aggregans</name>
    <dbReference type="NCBI Taxonomy" id="474949"/>
    <lineage>
        <taxon>Bacteria</taxon>
        <taxon>Pseudomonadati</taxon>
        <taxon>Acidobacteriota</taxon>
        <taxon>Terriglobia</taxon>
        <taxon>Terriglobales</taxon>
        <taxon>Acidobacteriaceae</taxon>
        <taxon>Granulicella</taxon>
    </lineage>
</organism>
<evidence type="ECO:0000256" key="1">
    <source>
        <dbReference type="SAM" id="Phobius"/>
    </source>
</evidence>
<feature type="transmembrane region" description="Helical" evidence="1">
    <location>
        <begin position="363"/>
        <end position="384"/>
    </location>
</feature>
<feature type="transmembrane region" description="Helical" evidence="1">
    <location>
        <begin position="147"/>
        <end position="163"/>
    </location>
</feature>
<proteinExistence type="predicted"/>
<accession>A0A7W8E295</accession>
<gene>
    <name evidence="2" type="ORF">HDF16_000785</name>
</gene>
<evidence type="ECO:0000313" key="2">
    <source>
        <dbReference type="EMBL" id="MBB5056116.1"/>
    </source>
</evidence>
<evidence type="ECO:0000313" key="3">
    <source>
        <dbReference type="Proteomes" id="UP000540989"/>
    </source>
</evidence>
<feature type="transmembrane region" description="Helical" evidence="1">
    <location>
        <begin position="88"/>
        <end position="109"/>
    </location>
</feature>
<feature type="transmembrane region" description="Helical" evidence="1">
    <location>
        <begin position="308"/>
        <end position="326"/>
    </location>
</feature>
<feature type="transmembrane region" description="Helical" evidence="1">
    <location>
        <begin position="212"/>
        <end position="233"/>
    </location>
</feature>
<feature type="transmembrane region" description="Helical" evidence="1">
    <location>
        <begin position="332"/>
        <end position="351"/>
    </location>
</feature>
<feature type="transmembrane region" description="Helical" evidence="1">
    <location>
        <begin position="282"/>
        <end position="301"/>
    </location>
</feature>
<name>A0A7W8E295_9BACT</name>
<dbReference type="AlphaFoldDB" id="A0A7W8E295"/>
<feature type="transmembrane region" description="Helical" evidence="1">
    <location>
        <begin position="175"/>
        <end position="200"/>
    </location>
</feature>
<keyword evidence="1" id="KW-0812">Transmembrane</keyword>
<sequence>MTFARPERISGPAALCGLTYVGLFLALASVLRNHFGFPLDDSWIHQVIARNLVEYHKLGFLPDKATSGTTSPLWSGVLALGLMLLPKVSPVLLCASMGALLLGGIGYCLKKLSEEDGLPSIESWCIAAAPALSGNFLWFGLIGMEHLLFILLSVLLIMTWARTPAGRGRGDQVMLLMISLLIVPTRPEGIVLVFLLLPALRLFRRTLKDYCFVAAGGLAGGFASVWISWMTSGRLKPATMAGRQLLAYGRLGYLAQCGYQLLKSWNYMELGSLTRRYGPTAAALPLFIVALILALGIRRLFVLRAYRFLFLCGWGGTIGVLYLLELPTPGHGGRYIAVLLMACYSCLLLGISRIVSVFGGQRVLYRTGLAFAALVWVGISIPIWRVAAAADIDQINSEHGEMGRWAMANLPPESFLSPKVAIFDIGEIGYEVRGDLVDLGGLVDAGFISHIVQHTTGTYLKQRGVNYVILAGATGGDATSLANRLSLTPQYGVNLTFLHGVCADPMTAHIGLLTSYTAYPCQNVYRVAYQ</sequence>
<dbReference type="RefSeq" id="WP_184213806.1">
    <property type="nucleotide sequence ID" value="NZ_JACHIP010000001.1"/>
</dbReference>
<dbReference type="Proteomes" id="UP000540989">
    <property type="component" value="Unassembled WGS sequence"/>
</dbReference>
<keyword evidence="1" id="KW-1133">Transmembrane helix</keyword>
<keyword evidence="3" id="KW-1185">Reference proteome</keyword>
<protein>
    <recommendedName>
        <fullName evidence="4">Glycosyltransferase RgtA/B/C/D-like domain-containing protein</fullName>
    </recommendedName>
</protein>